<protein>
    <recommendedName>
        <fullName evidence="3">Xaa-Pro dipeptidyl-peptidase C-terminal domain-containing protein</fullName>
    </recommendedName>
</protein>
<organism evidence="4 5">
    <name type="scientific">Kroppenstedtia eburnea</name>
    <dbReference type="NCBI Taxonomy" id="714067"/>
    <lineage>
        <taxon>Bacteria</taxon>
        <taxon>Bacillati</taxon>
        <taxon>Bacillota</taxon>
        <taxon>Bacilli</taxon>
        <taxon>Bacillales</taxon>
        <taxon>Thermoactinomycetaceae</taxon>
        <taxon>Kroppenstedtia</taxon>
    </lineage>
</organism>
<dbReference type="Gene3D" id="1.10.3020.10">
    <property type="entry name" value="alpha-amino acid ester hydrolase ( Helical cap domain)"/>
    <property type="match status" value="1"/>
</dbReference>
<dbReference type="SMART" id="SM00939">
    <property type="entry name" value="PepX_C"/>
    <property type="match status" value="1"/>
</dbReference>
<dbReference type="Proteomes" id="UP000186795">
    <property type="component" value="Unassembled WGS sequence"/>
</dbReference>
<dbReference type="Pfam" id="PF02129">
    <property type="entry name" value="Peptidase_S15"/>
    <property type="match status" value="1"/>
</dbReference>
<dbReference type="NCBIfam" id="TIGR00976">
    <property type="entry name" value="CocE_NonD"/>
    <property type="match status" value="1"/>
</dbReference>
<dbReference type="InterPro" id="IPR008979">
    <property type="entry name" value="Galactose-bd-like_sf"/>
</dbReference>
<dbReference type="InterPro" id="IPR005674">
    <property type="entry name" value="CocE/Ser_esterase"/>
</dbReference>
<dbReference type="PANTHER" id="PTHR43056">
    <property type="entry name" value="PEPTIDASE S9 PROLYL OLIGOPEPTIDASE"/>
    <property type="match status" value="1"/>
</dbReference>
<dbReference type="EMBL" id="FTOD01000002">
    <property type="protein sequence ID" value="SIS53503.1"/>
    <property type="molecule type" value="Genomic_DNA"/>
</dbReference>
<dbReference type="SUPFAM" id="SSF53474">
    <property type="entry name" value="alpha/beta-Hydrolases"/>
    <property type="match status" value="1"/>
</dbReference>
<keyword evidence="5" id="KW-1185">Reference proteome</keyword>
<reference evidence="5" key="1">
    <citation type="submission" date="2017-01" db="EMBL/GenBank/DDBJ databases">
        <authorList>
            <person name="Varghese N."/>
            <person name="Submissions S."/>
        </authorList>
    </citation>
    <scope>NUCLEOTIDE SEQUENCE [LARGE SCALE GENOMIC DNA]</scope>
    <source>
        <strain evidence="5">DSM 45196</strain>
    </source>
</reference>
<dbReference type="InterPro" id="IPR013736">
    <property type="entry name" value="Xaa-Pro_dipept_C"/>
</dbReference>
<dbReference type="InterPro" id="IPR050585">
    <property type="entry name" value="Xaa-Pro_dipeptidyl-ppase/CocE"/>
</dbReference>
<dbReference type="InterPro" id="IPR000383">
    <property type="entry name" value="Xaa-Pro-like_dom"/>
</dbReference>
<dbReference type="PANTHER" id="PTHR43056:SF10">
    <property type="entry name" value="COCE_NOND FAMILY, PUTATIVE (AFU_ORTHOLOGUE AFUA_7G00600)-RELATED"/>
    <property type="match status" value="1"/>
</dbReference>
<keyword evidence="1" id="KW-0378">Hydrolase</keyword>
<evidence type="ECO:0000256" key="1">
    <source>
        <dbReference type="ARBA" id="ARBA00022801"/>
    </source>
</evidence>
<feature type="domain" description="Xaa-Pro dipeptidyl-peptidase C-terminal" evidence="3">
    <location>
        <begin position="301"/>
        <end position="550"/>
    </location>
</feature>
<name>A0A1N7JVZ2_9BACL</name>
<accession>A0A1N7JVZ2</accession>
<sequence length="557" mass="63674">MLQQKQALLDVRVQRDVRVPMRDGVTLSADLYLPETEQPVPAIVVRSPYGKAGEFVHHTAPYFAARGYGFVSMDVRGRGDSDGKFIPYINEGADGHDSIEWAAAQPWCDGAVGTMGGSYLARIQWLTALTQPPHLKAMISTVTPSDPFVETPTGVPGPQHLCWLYMTSGRVMQDVDVIDWEAVYWHLPLMTMDEKTGKSLPRWREEVEHSRLDDWWRRIAYQERFHELDLPVLHISGWYDDEQVGTPLNYVGMTTRAKTEFGRKHQKLVMGPWPHQVNRSTRLGELDFGPQSLIDLNGLQLRWFDRWLKGEANGVAEEPPVSIFVMGENRWRQEREWPLRRTRWIPYYLHSGGRANSRFGDGRLSTEVPGEEPSDRYSYDPAHPVPFITDPTSNQIGGPDDYSAVERRDDVLVYTTPPLEEALEVTGPIRMRLFASSSARDTDFMVKFLDVWPNRFAQRLTDGMVRGRFRNGMDRPELLEPGQVYEYEIDCWNISHLFQKGHRIRVEVASSAFPKYDRNLNTGAELGQGTEMVVAEQTVFHDREHPSAIILPVIPRG</sequence>
<dbReference type="AlphaFoldDB" id="A0A1N7JVZ2"/>
<proteinExistence type="predicted"/>
<dbReference type="GO" id="GO:0008239">
    <property type="term" value="F:dipeptidyl-peptidase activity"/>
    <property type="evidence" value="ECO:0007669"/>
    <property type="project" value="InterPro"/>
</dbReference>
<feature type="region of interest" description="Disordered" evidence="2">
    <location>
        <begin position="359"/>
        <end position="380"/>
    </location>
</feature>
<evidence type="ECO:0000256" key="2">
    <source>
        <dbReference type="SAM" id="MobiDB-lite"/>
    </source>
</evidence>
<dbReference type="Pfam" id="PF08530">
    <property type="entry name" value="PepX_C"/>
    <property type="match status" value="1"/>
</dbReference>
<dbReference type="Gene3D" id="2.60.120.260">
    <property type="entry name" value="Galactose-binding domain-like"/>
    <property type="match status" value="1"/>
</dbReference>
<gene>
    <name evidence="4" type="ORF">SAMN05421790_102324</name>
</gene>
<evidence type="ECO:0000259" key="3">
    <source>
        <dbReference type="SMART" id="SM00939"/>
    </source>
</evidence>
<dbReference type="InterPro" id="IPR029058">
    <property type="entry name" value="AB_hydrolase_fold"/>
</dbReference>
<dbReference type="Gene3D" id="3.40.50.1820">
    <property type="entry name" value="alpha/beta hydrolase"/>
    <property type="match status" value="1"/>
</dbReference>
<evidence type="ECO:0000313" key="4">
    <source>
        <dbReference type="EMBL" id="SIS53503.1"/>
    </source>
</evidence>
<evidence type="ECO:0000313" key="5">
    <source>
        <dbReference type="Proteomes" id="UP000186795"/>
    </source>
</evidence>
<dbReference type="SUPFAM" id="SSF49785">
    <property type="entry name" value="Galactose-binding domain-like"/>
    <property type="match status" value="1"/>
</dbReference>